<sequence>MVTDKECSQRLIDTNLLESWCWISDCLASIYPGFNYEVRFITLPTFSTYIGVQEKRPLSPQHSDLAVARTTLSKWILPRLSIRYLV</sequence>
<organism evidence="1 2">
    <name type="scientific">Aspergillus pseudotamarii</name>
    <dbReference type="NCBI Taxonomy" id="132259"/>
    <lineage>
        <taxon>Eukaryota</taxon>
        <taxon>Fungi</taxon>
        <taxon>Dikarya</taxon>
        <taxon>Ascomycota</taxon>
        <taxon>Pezizomycotina</taxon>
        <taxon>Eurotiomycetes</taxon>
        <taxon>Eurotiomycetidae</taxon>
        <taxon>Eurotiales</taxon>
        <taxon>Aspergillaceae</taxon>
        <taxon>Aspergillus</taxon>
        <taxon>Aspergillus subgen. Circumdati</taxon>
    </lineage>
</organism>
<keyword evidence="2" id="KW-1185">Reference proteome</keyword>
<reference evidence="1 2" key="1">
    <citation type="submission" date="2019-04" db="EMBL/GenBank/DDBJ databases">
        <title>Friends and foes A comparative genomics study of 23 Aspergillus species from section Flavi.</title>
        <authorList>
            <consortium name="DOE Joint Genome Institute"/>
            <person name="Kjaerbolling I."/>
            <person name="Vesth T."/>
            <person name="Frisvad J.C."/>
            <person name="Nybo J.L."/>
            <person name="Theobald S."/>
            <person name="Kildgaard S."/>
            <person name="Isbrandt T."/>
            <person name="Kuo A."/>
            <person name="Sato A."/>
            <person name="Lyhne E.K."/>
            <person name="Kogle M.E."/>
            <person name="Wiebenga A."/>
            <person name="Kun R.S."/>
            <person name="Lubbers R.J."/>
            <person name="Makela M.R."/>
            <person name="Barry K."/>
            <person name="Chovatia M."/>
            <person name="Clum A."/>
            <person name="Daum C."/>
            <person name="Haridas S."/>
            <person name="He G."/>
            <person name="LaButti K."/>
            <person name="Lipzen A."/>
            <person name="Mondo S."/>
            <person name="Riley R."/>
            <person name="Salamov A."/>
            <person name="Simmons B.A."/>
            <person name="Magnuson J.K."/>
            <person name="Henrissat B."/>
            <person name="Mortensen U.H."/>
            <person name="Larsen T.O."/>
            <person name="Devries R.P."/>
            <person name="Grigoriev I.V."/>
            <person name="Machida M."/>
            <person name="Baker S.E."/>
            <person name="Andersen M.R."/>
        </authorList>
    </citation>
    <scope>NUCLEOTIDE SEQUENCE [LARGE SCALE GENOMIC DNA]</scope>
    <source>
        <strain evidence="1 2">CBS 117625</strain>
    </source>
</reference>
<dbReference type="RefSeq" id="XP_031908124.1">
    <property type="nucleotide sequence ID" value="XM_032056086.1"/>
</dbReference>
<evidence type="ECO:0000313" key="1">
    <source>
        <dbReference type="EMBL" id="KAE8132061.1"/>
    </source>
</evidence>
<dbReference type="EMBL" id="ML743641">
    <property type="protein sequence ID" value="KAE8132061.1"/>
    <property type="molecule type" value="Genomic_DNA"/>
</dbReference>
<evidence type="ECO:0000313" key="2">
    <source>
        <dbReference type="Proteomes" id="UP000325672"/>
    </source>
</evidence>
<name>A0A5N6SEF1_ASPPS</name>
<accession>A0A5N6SEF1</accession>
<dbReference type="AlphaFoldDB" id="A0A5N6SEF1"/>
<proteinExistence type="predicted"/>
<dbReference type="GeneID" id="43640296"/>
<dbReference type="Proteomes" id="UP000325672">
    <property type="component" value="Unassembled WGS sequence"/>
</dbReference>
<gene>
    <name evidence="1" type="ORF">BDV38DRAFT_262239</name>
</gene>
<protein>
    <submittedName>
        <fullName evidence="1">Uncharacterized protein</fullName>
    </submittedName>
</protein>